<feature type="non-terminal residue" evidence="1">
    <location>
        <position position="1"/>
    </location>
</feature>
<sequence length="29" mass="3352">RLVTKLVSRMGSEMWDVDNSSIERDEKGI</sequence>
<proteinExistence type="predicted"/>
<dbReference type="EMBL" id="BARW01030911">
    <property type="protein sequence ID" value="GAJ11053.1"/>
    <property type="molecule type" value="Genomic_DNA"/>
</dbReference>
<protein>
    <submittedName>
        <fullName evidence="1">Uncharacterized protein</fullName>
    </submittedName>
</protein>
<name>X1U0I5_9ZZZZ</name>
<organism evidence="1">
    <name type="scientific">marine sediment metagenome</name>
    <dbReference type="NCBI Taxonomy" id="412755"/>
    <lineage>
        <taxon>unclassified sequences</taxon>
        <taxon>metagenomes</taxon>
        <taxon>ecological metagenomes</taxon>
    </lineage>
</organism>
<reference evidence="1" key="1">
    <citation type="journal article" date="2014" name="Front. Microbiol.">
        <title>High frequency of phylogenetically diverse reductive dehalogenase-homologous genes in deep subseafloor sedimentary metagenomes.</title>
        <authorList>
            <person name="Kawai M."/>
            <person name="Futagami T."/>
            <person name="Toyoda A."/>
            <person name="Takaki Y."/>
            <person name="Nishi S."/>
            <person name="Hori S."/>
            <person name="Arai W."/>
            <person name="Tsubouchi T."/>
            <person name="Morono Y."/>
            <person name="Uchiyama I."/>
            <person name="Ito T."/>
            <person name="Fujiyama A."/>
            <person name="Inagaki F."/>
            <person name="Takami H."/>
        </authorList>
    </citation>
    <scope>NUCLEOTIDE SEQUENCE</scope>
    <source>
        <strain evidence="1">Expedition CK06-06</strain>
    </source>
</reference>
<comment type="caution">
    <text evidence="1">The sequence shown here is derived from an EMBL/GenBank/DDBJ whole genome shotgun (WGS) entry which is preliminary data.</text>
</comment>
<dbReference type="AlphaFoldDB" id="X1U0I5"/>
<evidence type="ECO:0000313" key="1">
    <source>
        <dbReference type="EMBL" id="GAJ11053.1"/>
    </source>
</evidence>
<gene>
    <name evidence="1" type="ORF">S12H4_49301</name>
</gene>
<accession>X1U0I5</accession>